<dbReference type="PROSITE" id="PS50994">
    <property type="entry name" value="INTEGRASE"/>
    <property type="match status" value="1"/>
</dbReference>
<dbReference type="SUPFAM" id="SSF53098">
    <property type="entry name" value="Ribonuclease H-like"/>
    <property type="match status" value="1"/>
</dbReference>
<dbReference type="SMART" id="SM00343">
    <property type="entry name" value="ZnF_C2HC"/>
    <property type="match status" value="2"/>
</dbReference>
<feature type="domain" description="Integrase catalytic" evidence="14">
    <location>
        <begin position="1443"/>
        <end position="1602"/>
    </location>
</feature>
<dbReference type="PROSITE" id="PS50175">
    <property type="entry name" value="ASP_PROT_RETROV"/>
    <property type="match status" value="1"/>
</dbReference>
<dbReference type="PROSITE" id="PS00141">
    <property type="entry name" value="ASP_PROTEASE"/>
    <property type="match status" value="1"/>
</dbReference>
<keyword evidence="3" id="KW-0808">Transferase</keyword>
<keyword evidence="9" id="KW-0479">Metal-binding</keyword>
<dbReference type="Proteomes" id="UP001186944">
    <property type="component" value="Unassembled WGS sequence"/>
</dbReference>
<dbReference type="GO" id="GO:0004190">
    <property type="term" value="F:aspartic-type endopeptidase activity"/>
    <property type="evidence" value="ECO:0007669"/>
    <property type="project" value="InterPro"/>
</dbReference>
<dbReference type="GO" id="GO:0003964">
    <property type="term" value="F:RNA-directed DNA polymerase activity"/>
    <property type="evidence" value="ECO:0007669"/>
    <property type="project" value="UniProtKB-KW"/>
</dbReference>
<dbReference type="Pfam" id="PF17921">
    <property type="entry name" value="Integrase_H2C2"/>
    <property type="match status" value="1"/>
</dbReference>
<dbReference type="Gene3D" id="3.10.20.370">
    <property type="match status" value="1"/>
</dbReference>
<dbReference type="InterPro" id="IPR043502">
    <property type="entry name" value="DNA/RNA_pol_sf"/>
</dbReference>
<evidence type="ECO:0000256" key="1">
    <source>
        <dbReference type="ARBA" id="ARBA00012493"/>
    </source>
</evidence>
<dbReference type="EMBL" id="VSWD01000004">
    <property type="protein sequence ID" value="KAK3105168.1"/>
    <property type="molecule type" value="Genomic_DNA"/>
</dbReference>
<dbReference type="Gene3D" id="3.10.10.10">
    <property type="entry name" value="HIV Type 1 Reverse Transcriptase, subunit A, domain 1"/>
    <property type="match status" value="1"/>
</dbReference>
<dbReference type="InterPro" id="IPR012337">
    <property type="entry name" value="RNaseH-like_sf"/>
</dbReference>
<dbReference type="PANTHER" id="PTHR37984">
    <property type="entry name" value="PROTEIN CBG26694"/>
    <property type="match status" value="1"/>
</dbReference>
<dbReference type="InterPro" id="IPR041373">
    <property type="entry name" value="RT_RNaseH"/>
</dbReference>
<dbReference type="Pfam" id="PF13975">
    <property type="entry name" value="gag-asp_proteas"/>
    <property type="match status" value="1"/>
</dbReference>
<dbReference type="Gene3D" id="3.30.420.10">
    <property type="entry name" value="Ribonuclease H-like superfamily/Ribonuclease H"/>
    <property type="match status" value="1"/>
</dbReference>
<proteinExistence type="predicted"/>
<keyword evidence="6" id="KW-0255">Endonuclease</keyword>
<keyword evidence="9" id="KW-0862">Zinc</keyword>
<dbReference type="FunFam" id="3.30.420.10:FF:000032">
    <property type="entry name" value="Retrovirus-related Pol polyprotein from transposon 297-like Protein"/>
    <property type="match status" value="1"/>
</dbReference>
<keyword evidence="9" id="KW-0863">Zinc-finger</keyword>
<dbReference type="Pfam" id="PF17917">
    <property type="entry name" value="RT_RNaseH"/>
    <property type="match status" value="1"/>
</dbReference>
<feature type="compositionally biased region" description="Basic and acidic residues" evidence="10">
    <location>
        <begin position="465"/>
        <end position="483"/>
    </location>
</feature>
<dbReference type="FunFam" id="3.10.10.10:FF:000007">
    <property type="entry name" value="Retrovirus-related Pol polyprotein from transposon 17.6-like Protein"/>
    <property type="match status" value="1"/>
</dbReference>
<keyword evidence="4" id="KW-0548">Nucleotidyltransferase</keyword>
<dbReference type="InterPro" id="IPR041588">
    <property type="entry name" value="Integrase_H2C2"/>
</dbReference>
<evidence type="ECO:0000256" key="7">
    <source>
        <dbReference type="ARBA" id="ARBA00022801"/>
    </source>
</evidence>
<evidence type="ECO:0000256" key="6">
    <source>
        <dbReference type="ARBA" id="ARBA00022759"/>
    </source>
</evidence>
<dbReference type="Pfam" id="PF00078">
    <property type="entry name" value="RVT_1"/>
    <property type="match status" value="1"/>
</dbReference>
<evidence type="ECO:0000313" key="15">
    <source>
        <dbReference type="EMBL" id="KAK3105168.1"/>
    </source>
</evidence>
<dbReference type="Gene3D" id="3.30.70.270">
    <property type="match status" value="2"/>
</dbReference>
<feature type="compositionally biased region" description="Polar residues" evidence="10">
    <location>
        <begin position="85"/>
        <end position="96"/>
    </location>
</feature>
<evidence type="ECO:0000259" key="13">
    <source>
        <dbReference type="PROSITE" id="PS50878"/>
    </source>
</evidence>
<organism evidence="15 16">
    <name type="scientific">Pinctada imbricata</name>
    <name type="common">Atlantic pearl-oyster</name>
    <name type="synonym">Pinctada martensii</name>
    <dbReference type="NCBI Taxonomy" id="66713"/>
    <lineage>
        <taxon>Eukaryota</taxon>
        <taxon>Metazoa</taxon>
        <taxon>Spiralia</taxon>
        <taxon>Lophotrochozoa</taxon>
        <taxon>Mollusca</taxon>
        <taxon>Bivalvia</taxon>
        <taxon>Autobranchia</taxon>
        <taxon>Pteriomorphia</taxon>
        <taxon>Pterioida</taxon>
        <taxon>Pterioidea</taxon>
        <taxon>Pteriidae</taxon>
        <taxon>Pinctada</taxon>
    </lineage>
</organism>
<evidence type="ECO:0000259" key="12">
    <source>
        <dbReference type="PROSITE" id="PS50175"/>
    </source>
</evidence>
<keyword evidence="5" id="KW-0540">Nuclease</keyword>
<dbReference type="FunFam" id="3.10.20.370:FF:000001">
    <property type="entry name" value="Retrovirus-related Pol polyprotein from transposon 17.6-like protein"/>
    <property type="match status" value="1"/>
</dbReference>
<dbReference type="InterPro" id="IPR001584">
    <property type="entry name" value="Integrase_cat-core"/>
</dbReference>
<gene>
    <name evidence="15" type="ORF">FSP39_018676</name>
</gene>
<name>A0AA88YP14_PINIB</name>
<dbReference type="Gene3D" id="1.10.340.70">
    <property type="match status" value="1"/>
</dbReference>
<dbReference type="SUPFAM" id="SSF57756">
    <property type="entry name" value="Retrovirus zinc finger-like domains"/>
    <property type="match status" value="1"/>
</dbReference>
<feature type="domain" description="Reverse transcriptase" evidence="13">
    <location>
        <begin position="811"/>
        <end position="990"/>
    </location>
</feature>
<dbReference type="GO" id="GO:0004519">
    <property type="term" value="F:endonuclease activity"/>
    <property type="evidence" value="ECO:0007669"/>
    <property type="project" value="UniProtKB-KW"/>
</dbReference>
<evidence type="ECO:0000259" key="14">
    <source>
        <dbReference type="PROSITE" id="PS50994"/>
    </source>
</evidence>
<dbReference type="GO" id="GO:0006508">
    <property type="term" value="P:proteolysis"/>
    <property type="evidence" value="ECO:0007669"/>
    <property type="project" value="UniProtKB-KW"/>
</dbReference>
<dbReference type="InterPro" id="IPR001969">
    <property type="entry name" value="Aspartic_peptidase_AS"/>
</dbReference>
<dbReference type="PROSITE" id="PS50878">
    <property type="entry name" value="RT_POL"/>
    <property type="match status" value="1"/>
</dbReference>
<evidence type="ECO:0000313" key="16">
    <source>
        <dbReference type="Proteomes" id="UP001186944"/>
    </source>
</evidence>
<dbReference type="FunFam" id="1.10.340.70:FF:000001">
    <property type="entry name" value="Retrovirus-related Pol polyprotein from transposon gypsy-like Protein"/>
    <property type="match status" value="1"/>
</dbReference>
<dbReference type="CDD" id="cd00303">
    <property type="entry name" value="retropepsin_like"/>
    <property type="match status" value="1"/>
</dbReference>
<evidence type="ECO:0000256" key="2">
    <source>
        <dbReference type="ARBA" id="ARBA00022670"/>
    </source>
</evidence>
<dbReference type="CDD" id="cd09274">
    <property type="entry name" value="RNase_HI_RT_Ty3"/>
    <property type="match status" value="1"/>
</dbReference>
<dbReference type="FunFam" id="3.30.70.270:FF:000020">
    <property type="entry name" value="Transposon Tf2-6 polyprotein-like Protein"/>
    <property type="match status" value="1"/>
</dbReference>
<evidence type="ECO:0000256" key="4">
    <source>
        <dbReference type="ARBA" id="ARBA00022695"/>
    </source>
</evidence>
<evidence type="ECO:0000256" key="8">
    <source>
        <dbReference type="ARBA" id="ARBA00022918"/>
    </source>
</evidence>
<dbReference type="GO" id="GO:0003676">
    <property type="term" value="F:nucleic acid binding"/>
    <property type="evidence" value="ECO:0007669"/>
    <property type="project" value="InterPro"/>
</dbReference>
<dbReference type="InterPro" id="IPR054465">
    <property type="entry name" value="Integrase_p58-like_C"/>
</dbReference>
<dbReference type="InterPro" id="IPR036397">
    <property type="entry name" value="RNaseH_sf"/>
</dbReference>
<dbReference type="GO" id="GO:0015074">
    <property type="term" value="P:DNA integration"/>
    <property type="evidence" value="ECO:0007669"/>
    <property type="project" value="InterPro"/>
</dbReference>
<dbReference type="InterPro" id="IPR043128">
    <property type="entry name" value="Rev_trsase/Diguanyl_cyclase"/>
</dbReference>
<dbReference type="CDD" id="cd01647">
    <property type="entry name" value="RT_LTR"/>
    <property type="match status" value="1"/>
</dbReference>
<feature type="domain" description="CCHC-type" evidence="11">
    <location>
        <begin position="428"/>
        <end position="442"/>
    </location>
</feature>
<dbReference type="PROSITE" id="PS50158">
    <property type="entry name" value="ZF_CCHC"/>
    <property type="match status" value="2"/>
</dbReference>
<evidence type="ECO:0000256" key="3">
    <source>
        <dbReference type="ARBA" id="ARBA00022679"/>
    </source>
</evidence>
<sequence length="1892" mass="214754">MTDKEEIMETFNSRSLRVMERMDHEVQILTESIRELTIKQDQMISQQRDSVNAIEHFAVSVTNILEKTLCSGDSPKHTQSEDPRQQSSQVWSIQSNETRRSKSPLRGRHGDSPWSPYEYNQDMDGFGGGTAANFGFDSRGDSPWQTCHGTRPYTSTPRRDSYCPPFHPFDSNYQRSFERSFENRSRKHDIPHQKLPTFDGTGDWDGFMLPFKRASKRYQWSDEEKLDRFVECFRGHASKFITTLPLSVQENFDRLAKMMEDRFNRKDPPTTARKRLEDLRQKGETDDEFAEEARRLVARAFPSVAIALQEELAAEAFLKGYRNSRVGYEALNKAPKTVSEALDIVVQLQHNYKATVGRDTEMRRSSRRVSWEDQYLDVGESKGGVFAIKSPASDQKTIQEEIKELKELFLSNLEAKRRPRSPSPSKGCFKCGDKNHFQRDCPTNKSSANTGCYNCGDPAHFKKDCPQKERSDKINQEQNHSTDEGNDTTIKPPVLQIGKKTGGRSISVLIEINDIEAEAIVDTGADVSVLSREFARHLQLKFDNKDTIHLMNAEDGKEMEAICDVKVKLRIGNSTIDWPFYICPTRDNVLIGMDLLEALDAVVLARQGDLVINGNVVVGKGKGSNDFHIARVQVAKDTTLKPFSETIITGKVDDQAEGITAVLDPASLKNGAHIGSVLVQVQEEIPIRILNATPKQLKLSSGTHLGKLVEIDKNDDKGMKTKEEPSLEVPDHLKTLIESFSKQLEGSVLTEATSLIVQFQDIFARNSQDLGCFSPVKHKIQTGDALPIKQPVRRTPIGFKDEEKDHLESLIKSGIVVPSQSEWASPVVLVRKKDGGVRWCIDYRKVNSVTTKDSYPLPNIEECIDTLAGATVFSTIDLQQGYHQIEVDPDDRRKTAFITRYGLFEYTRMPFGLCGAPGTFQRAMEFVLRGLQWDKVLIYLDDVIIASKGVEEHLVHLTEVFNRFRDSDLKLKPSKCSFFQEKVLFLGHIISKEGVETNPDLTKVVKEWPIPTKVKDVQSFLGLTNYYRRFVDGYAQIAEPLYRLVNKNTAFIWGRDQQAAFEELKLKLTSPPILAFPLPEALFILDTDASNFSIGAVLSQLQNGEERVISYASKRLEPRQERYCVTRRELLAVVNFTEKFKHYLLGRRFIIRTDHGSLTWLFRFKAPQDQLARWLEQLSQFDFVLQHRKGQCHGNADALSRYPLEEGCDCYNAGKEPHDLPCGGCDHCRKVHNKWQRFNSDVDDVIPLSMKRKAEDNVGGHSASNTETADVIRQLSESKGQEVSGHSAPYMDVSLDGRYDTEVLKEKQLEEADLGTLHKWLKEGFPESKKSLFSSSPALRHYWLCREQLLLKDGLLCYKWIGPEGTRNLLIVPETLQRELLKVAHDSPLAGHPGIKRTLQRLRLNFYWFNMTDTVSTYIASCAACATSKKQTHTVRAEMQEYYAGAPLDRIQLDILGPFPKSAKGNKYILVLVDQFSKWTECYPLPDQSAESIAEVLVKEFIARFGVPLELHTDQGRNFDSDLMRRLSKLYGWAKTRTTPYHPSSNGLVERYNRTLLQMMRCFVSQSQEDWDEHVPLLAGAYRSTPHTSTGLTPNRLMLGREVHLPEEVMFGLHQVSNAEDMAGYIERLRSSLGKCWEIARENLKMSSKNQKKLHDLRKFEHKLEVGDLVYIKDDTKKVGKSPKLQPLWKGPAIVAKRLGPVLYEVQDKKKTHVLHHNRLKPCFMETIPLWINRFRHSLKDDEDRVWTQCPTIAENDEDIPATDEDIRKNPDVIVAHTSSGMDTDPTRDMRQQSDSGKQFPGLSGASITAMAAETTHAEITDPAVGPVDATDSDTNRKTEMAAQSAHAGITDPNIGSVIVTDSDTNRNPHQKKIITRSGRETKPPRRYMFQD</sequence>
<feature type="domain" description="Peptidase A2" evidence="12">
    <location>
        <begin position="517"/>
        <end position="532"/>
    </location>
</feature>
<evidence type="ECO:0000256" key="9">
    <source>
        <dbReference type="PROSITE-ProRule" id="PRU00047"/>
    </source>
</evidence>
<dbReference type="GO" id="GO:0008270">
    <property type="term" value="F:zinc ion binding"/>
    <property type="evidence" value="ECO:0007669"/>
    <property type="project" value="UniProtKB-KW"/>
</dbReference>
<evidence type="ECO:0000256" key="10">
    <source>
        <dbReference type="SAM" id="MobiDB-lite"/>
    </source>
</evidence>
<dbReference type="PANTHER" id="PTHR37984:SF5">
    <property type="entry name" value="PROTEIN NYNRIN-LIKE"/>
    <property type="match status" value="1"/>
</dbReference>
<dbReference type="Pfam" id="PF00098">
    <property type="entry name" value="zf-CCHC"/>
    <property type="match status" value="2"/>
</dbReference>
<reference evidence="15" key="1">
    <citation type="submission" date="2019-08" db="EMBL/GenBank/DDBJ databases">
        <title>The improved chromosome-level genome for the pearl oyster Pinctada fucata martensii using PacBio sequencing and Hi-C.</title>
        <authorList>
            <person name="Zheng Z."/>
        </authorList>
    </citation>
    <scope>NUCLEOTIDE SEQUENCE</scope>
    <source>
        <strain evidence="15">ZZ-2019</strain>
        <tissue evidence="15">Adductor muscle</tissue>
    </source>
</reference>
<dbReference type="InterPro" id="IPR021109">
    <property type="entry name" value="Peptidase_aspartic_dom_sf"/>
</dbReference>
<keyword evidence="2" id="KW-0645">Protease</keyword>
<dbReference type="Pfam" id="PF22938">
    <property type="entry name" value="Integrase_p58_C"/>
    <property type="match status" value="1"/>
</dbReference>
<protein>
    <recommendedName>
        <fullName evidence="1">RNA-directed DNA polymerase</fullName>
        <ecNumber evidence="1">2.7.7.49</ecNumber>
    </recommendedName>
</protein>
<dbReference type="EC" id="2.7.7.49" evidence="1"/>
<feature type="compositionally biased region" description="Basic and acidic residues" evidence="10">
    <location>
        <begin position="74"/>
        <end position="84"/>
    </location>
</feature>
<feature type="region of interest" description="Disordered" evidence="10">
    <location>
        <begin position="465"/>
        <end position="496"/>
    </location>
</feature>
<dbReference type="InterPro" id="IPR001995">
    <property type="entry name" value="Peptidase_A2_cat"/>
</dbReference>
<feature type="region of interest" description="Disordered" evidence="10">
    <location>
        <begin position="70"/>
        <end position="117"/>
    </location>
</feature>
<dbReference type="Gene3D" id="2.40.70.10">
    <property type="entry name" value="Acid Proteases"/>
    <property type="match status" value="1"/>
</dbReference>
<keyword evidence="8" id="KW-0695">RNA-directed DNA polymerase</keyword>
<keyword evidence="7" id="KW-0378">Hydrolase</keyword>
<feature type="domain" description="CCHC-type" evidence="11">
    <location>
        <begin position="452"/>
        <end position="467"/>
    </location>
</feature>
<feature type="region of interest" description="Disordered" evidence="10">
    <location>
        <begin position="1817"/>
        <end position="1892"/>
    </location>
</feature>
<dbReference type="Gene3D" id="4.10.60.10">
    <property type="entry name" value="Zinc finger, CCHC-type"/>
    <property type="match status" value="1"/>
</dbReference>
<dbReference type="Pfam" id="PF00665">
    <property type="entry name" value="rve"/>
    <property type="match status" value="1"/>
</dbReference>
<feature type="region of interest" description="Disordered" evidence="10">
    <location>
        <begin position="1777"/>
        <end position="1803"/>
    </location>
</feature>
<dbReference type="SUPFAM" id="SSF50630">
    <property type="entry name" value="Acid proteases"/>
    <property type="match status" value="1"/>
</dbReference>
<dbReference type="InterPro" id="IPR000477">
    <property type="entry name" value="RT_dom"/>
</dbReference>
<evidence type="ECO:0000259" key="11">
    <source>
        <dbReference type="PROSITE" id="PS50158"/>
    </source>
</evidence>
<dbReference type="SUPFAM" id="SSF56672">
    <property type="entry name" value="DNA/RNA polymerases"/>
    <property type="match status" value="1"/>
</dbReference>
<dbReference type="InterPro" id="IPR036875">
    <property type="entry name" value="Znf_CCHC_sf"/>
</dbReference>
<dbReference type="InterPro" id="IPR050951">
    <property type="entry name" value="Retrovirus_Pol_polyprotein"/>
</dbReference>
<comment type="caution">
    <text evidence="15">The sequence shown here is derived from an EMBL/GenBank/DDBJ whole genome shotgun (WGS) entry which is preliminary data.</text>
</comment>
<accession>A0AA88YP14</accession>
<dbReference type="InterPro" id="IPR001878">
    <property type="entry name" value="Znf_CCHC"/>
</dbReference>
<evidence type="ECO:0000256" key="5">
    <source>
        <dbReference type="ARBA" id="ARBA00022722"/>
    </source>
</evidence>
<keyword evidence="16" id="KW-1185">Reference proteome</keyword>